<keyword evidence="6" id="KW-0813">Transport</keyword>
<dbReference type="GO" id="GO:0061015">
    <property type="term" value="P:snRNA import into nucleus"/>
    <property type="evidence" value="ECO:0007669"/>
    <property type="project" value="InterPro"/>
</dbReference>
<dbReference type="PANTHER" id="PTHR13403:SF6">
    <property type="entry name" value="SNURPORTIN-1"/>
    <property type="match status" value="1"/>
</dbReference>
<evidence type="ECO:0000256" key="5">
    <source>
        <dbReference type="ARBA" id="ARBA00016034"/>
    </source>
</evidence>
<reference evidence="12" key="2">
    <citation type="submission" date="2021-05" db="EMBL/GenBank/DDBJ databases">
        <authorList>
            <person name="Pain A."/>
        </authorList>
    </citation>
    <scope>NUCLEOTIDE SEQUENCE</scope>
    <source>
        <strain evidence="12">1802A</strain>
    </source>
</reference>
<feature type="region of interest" description="Disordered" evidence="10">
    <location>
        <begin position="62"/>
        <end position="91"/>
    </location>
</feature>
<feature type="domain" description="Snurportin-1 m3G cap-binding" evidence="11">
    <location>
        <begin position="145"/>
        <end position="295"/>
    </location>
</feature>
<comment type="function">
    <text evidence="1">Functions as an U snRNP-specific nuclear import adapter. Involved in the trimethylguanosine (m3G)-cap-dependent nuclear import of U snRNPs. Binds specifically to the terminal m3G-cap U snRNAs.</text>
</comment>
<sequence>MGTATDITEESSSSVARLRERVQGTLRINLGSLARQRRISSLQELRRNVVEAKRSDFLRRLQGLMPPSDEPPEDEDATTETDMDIESDDSSHAIDDGIGDIPVKKSGGKKYSLTRDVSKILTWPEFLVATDREIREEAIALKHSLMFVRPEGRRVLIVINKFIATEYWKDGTKRRSFQVTFSKGPTMLDCVVKDYSYDEECDITQLRYFVLDVLMYNGCLLAHSDTECRIFFLRSRLEEAATECERPRFSMIEYYDCTPVNMLDAYYRIDNIPYDRDSLMFVDRRASYIGGYNPNWLCWRDENTSKYVEQSKHGPISARVICDATDNLFKTLEGVAVGKVPRRLKRKRHFVTTIMVKDVDVTQMAITDFMIPRNISDARSNCKSGMQPADTLRKIVRRFVMANQMNLNSELSYSRLVDALTAM</sequence>
<evidence type="ECO:0000256" key="9">
    <source>
        <dbReference type="ARBA" id="ARBA00023242"/>
    </source>
</evidence>
<evidence type="ECO:0000256" key="4">
    <source>
        <dbReference type="ARBA" id="ARBA00007540"/>
    </source>
</evidence>
<dbReference type="SUPFAM" id="SSF56091">
    <property type="entry name" value="DNA ligase/mRNA capping enzyme, catalytic domain"/>
    <property type="match status" value="1"/>
</dbReference>
<gene>
    <name evidence="12" type="ORF">X943_001154</name>
</gene>
<organism evidence="12 13">
    <name type="scientific">Babesia divergens</name>
    <dbReference type="NCBI Taxonomy" id="32595"/>
    <lineage>
        <taxon>Eukaryota</taxon>
        <taxon>Sar</taxon>
        <taxon>Alveolata</taxon>
        <taxon>Apicomplexa</taxon>
        <taxon>Aconoidasida</taxon>
        <taxon>Piroplasmida</taxon>
        <taxon>Babesiidae</taxon>
        <taxon>Babesia</taxon>
    </lineage>
</organism>
<protein>
    <recommendedName>
        <fullName evidence="5">Snurportin-1</fullName>
    </recommendedName>
</protein>
<dbReference type="PANTHER" id="PTHR13403">
    <property type="entry name" value="SNURPORTIN1 RNUT1 PROTEIN RNA, U TRANSPORTER 1"/>
    <property type="match status" value="1"/>
</dbReference>
<keyword evidence="7" id="KW-0963">Cytoplasm</keyword>
<evidence type="ECO:0000256" key="6">
    <source>
        <dbReference type="ARBA" id="ARBA00022448"/>
    </source>
</evidence>
<evidence type="ECO:0000259" key="11">
    <source>
        <dbReference type="Pfam" id="PF21974"/>
    </source>
</evidence>
<dbReference type="EMBL" id="JAHBMH010000044">
    <property type="protein sequence ID" value="KAK1936049.1"/>
    <property type="molecule type" value="Genomic_DNA"/>
</dbReference>
<name>A0AAD9GCT3_BABDI</name>
<dbReference type="InterPro" id="IPR017336">
    <property type="entry name" value="Snurportin-1"/>
</dbReference>
<dbReference type="GO" id="GO:0005737">
    <property type="term" value="C:cytoplasm"/>
    <property type="evidence" value="ECO:0007669"/>
    <property type="project" value="UniProtKB-SubCell"/>
</dbReference>
<evidence type="ECO:0000256" key="8">
    <source>
        <dbReference type="ARBA" id="ARBA00022884"/>
    </source>
</evidence>
<dbReference type="Proteomes" id="UP001195914">
    <property type="component" value="Unassembled WGS sequence"/>
</dbReference>
<feature type="compositionally biased region" description="Acidic residues" evidence="10">
    <location>
        <begin position="70"/>
        <end position="88"/>
    </location>
</feature>
<comment type="similarity">
    <text evidence="4">Belongs to the snurportin family.</text>
</comment>
<dbReference type="InterPro" id="IPR047857">
    <property type="entry name" value="Snurportin1_C"/>
</dbReference>
<dbReference type="GO" id="GO:0005634">
    <property type="term" value="C:nucleus"/>
    <property type="evidence" value="ECO:0007669"/>
    <property type="project" value="UniProtKB-SubCell"/>
</dbReference>
<dbReference type="AlphaFoldDB" id="A0AAD9GCT3"/>
<keyword evidence="13" id="KW-1185">Reference proteome</keyword>
<dbReference type="Gene3D" id="3.30.470.30">
    <property type="entry name" value="DNA ligase/mRNA capping enzyme"/>
    <property type="match status" value="1"/>
</dbReference>
<evidence type="ECO:0000313" key="12">
    <source>
        <dbReference type="EMBL" id="KAK1936049.1"/>
    </source>
</evidence>
<evidence type="ECO:0000256" key="7">
    <source>
        <dbReference type="ARBA" id="ARBA00022490"/>
    </source>
</evidence>
<accession>A0AAD9GCT3</accession>
<comment type="subcellular location">
    <subcellularLocation>
        <location evidence="3">Cytoplasm</location>
    </subcellularLocation>
    <subcellularLocation>
        <location evidence="2">Nucleus</location>
    </subcellularLocation>
</comment>
<dbReference type="Pfam" id="PF21974">
    <property type="entry name" value="SPN1_m3Gcap_bd"/>
    <property type="match status" value="1"/>
</dbReference>
<proteinExistence type="inferred from homology"/>
<keyword evidence="8" id="KW-0694">RNA-binding</keyword>
<evidence type="ECO:0000256" key="2">
    <source>
        <dbReference type="ARBA" id="ARBA00004123"/>
    </source>
</evidence>
<evidence type="ECO:0000256" key="10">
    <source>
        <dbReference type="SAM" id="MobiDB-lite"/>
    </source>
</evidence>
<reference evidence="12" key="1">
    <citation type="journal article" date="2014" name="Nucleic Acids Res.">
        <title>The evolutionary dynamics of variant antigen genes in Babesia reveal a history of genomic innovation underlying host-parasite interaction.</title>
        <authorList>
            <person name="Jackson A.P."/>
            <person name="Otto T.D."/>
            <person name="Darby A."/>
            <person name="Ramaprasad A."/>
            <person name="Xia D."/>
            <person name="Echaide I.E."/>
            <person name="Farber M."/>
            <person name="Gahlot S."/>
            <person name="Gamble J."/>
            <person name="Gupta D."/>
            <person name="Gupta Y."/>
            <person name="Jackson L."/>
            <person name="Malandrin L."/>
            <person name="Malas T.B."/>
            <person name="Moussa E."/>
            <person name="Nair M."/>
            <person name="Reid A.J."/>
            <person name="Sanders M."/>
            <person name="Sharma J."/>
            <person name="Tracey A."/>
            <person name="Quail M.A."/>
            <person name="Weir W."/>
            <person name="Wastling J.M."/>
            <person name="Hall N."/>
            <person name="Willadsen P."/>
            <person name="Lingelbach K."/>
            <person name="Shiels B."/>
            <person name="Tait A."/>
            <person name="Berriman M."/>
            <person name="Allred D.R."/>
            <person name="Pain A."/>
        </authorList>
    </citation>
    <scope>NUCLEOTIDE SEQUENCE</scope>
    <source>
        <strain evidence="12">1802A</strain>
    </source>
</reference>
<keyword evidence="9" id="KW-0539">Nucleus</keyword>
<comment type="caution">
    <text evidence="12">The sequence shown here is derived from an EMBL/GenBank/DDBJ whole genome shotgun (WGS) entry which is preliminary data.</text>
</comment>
<evidence type="ECO:0000313" key="13">
    <source>
        <dbReference type="Proteomes" id="UP001195914"/>
    </source>
</evidence>
<evidence type="ECO:0000256" key="3">
    <source>
        <dbReference type="ARBA" id="ARBA00004496"/>
    </source>
</evidence>
<evidence type="ECO:0000256" key="1">
    <source>
        <dbReference type="ARBA" id="ARBA00003975"/>
    </source>
</evidence>
<dbReference type="GO" id="GO:0003723">
    <property type="term" value="F:RNA binding"/>
    <property type="evidence" value="ECO:0007669"/>
    <property type="project" value="UniProtKB-KW"/>
</dbReference>